<protein>
    <submittedName>
        <fullName evidence="7">Putative RhtB family transporter</fullName>
    </submittedName>
</protein>
<evidence type="ECO:0000256" key="3">
    <source>
        <dbReference type="ARBA" id="ARBA00022692"/>
    </source>
</evidence>
<dbReference type="GO" id="GO:0005886">
    <property type="term" value="C:plasma membrane"/>
    <property type="evidence" value="ECO:0007669"/>
    <property type="project" value="UniProtKB-SubCell"/>
</dbReference>
<evidence type="ECO:0000313" key="7">
    <source>
        <dbReference type="EMBL" id="GAD65452.1"/>
    </source>
</evidence>
<feature type="transmembrane region" description="Helical" evidence="6">
    <location>
        <begin position="38"/>
        <end position="60"/>
    </location>
</feature>
<gene>
    <name evidence="7" type="ORF">VPR01S_01_02250</name>
</gene>
<dbReference type="GO" id="GO:0015171">
    <property type="term" value="F:amino acid transmembrane transporter activity"/>
    <property type="evidence" value="ECO:0007669"/>
    <property type="project" value="TreeGrafter"/>
</dbReference>
<accession>U2ZWH6</accession>
<comment type="subcellular location">
    <subcellularLocation>
        <location evidence="1">Cell membrane</location>
        <topology evidence="1">Multi-pass membrane protein</topology>
    </subcellularLocation>
</comment>
<evidence type="ECO:0000256" key="6">
    <source>
        <dbReference type="SAM" id="Phobius"/>
    </source>
</evidence>
<keyword evidence="3 6" id="KW-0812">Transmembrane</keyword>
<comment type="caution">
    <text evidence="7">The sequence shown here is derived from an EMBL/GenBank/DDBJ whole genome shotgun (WGS) entry which is preliminary data.</text>
</comment>
<keyword evidence="4 6" id="KW-1133">Transmembrane helix</keyword>
<sequence>MDNVWIAMVVFAFVGAVTPGPVNLLATSTAVSRGLSAALMHVAGASIAYALVVYCSGSVLQSVLSSLPSLEFGLQCVGSVFLLYLAYKIYTAPVTAVGEAGAAVSGFWTGSMTQFLNPKAWLYAASGVSLYVLGQTQQDVWLIHFTLVSLVVCLFGVGIWAVIGRMLSGYLENPFQQRTFNRGMAVLLGCSIGLIWL</sequence>
<name>U2ZWH6_VIBPR</name>
<dbReference type="PANTHER" id="PTHR30086">
    <property type="entry name" value="ARGININE EXPORTER PROTEIN ARGO"/>
    <property type="match status" value="1"/>
</dbReference>
<dbReference type="RefSeq" id="WP_021703444.1">
    <property type="nucleotide sequence ID" value="NZ_BATJ01000001.1"/>
</dbReference>
<dbReference type="STRING" id="1219065.VPR01S_01_02250"/>
<keyword evidence="8" id="KW-1185">Reference proteome</keyword>
<dbReference type="EMBL" id="BATJ01000001">
    <property type="protein sequence ID" value="GAD65452.1"/>
    <property type="molecule type" value="Genomic_DNA"/>
</dbReference>
<feature type="transmembrane region" description="Helical" evidence="6">
    <location>
        <begin position="6"/>
        <end position="26"/>
    </location>
</feature>
<dbReference type="GO" id="GO:0033228">
    <property type="term" value="P:cysteine export across plasma membrane"/>
    <property type="evidence" value="ECO:0007669"/>
    <property type="project" value="TreeGrafter"/>
</dbReference>
<evidence type="ECO:0000256" key="4">
    <source>
        <dbReference type="ARBA" id="ARBA00022989"/>
    </source>
</evidence>
<reference evidence="7 8" key="1">
    <citation type="submission" date="2013-09" db="EMBL/GenBank/DDBJ databases">
        <title>Whole genome shotgun sequence of Vibrio proteolyticus NBRC 13287.</title>
        <authorList>
            <person name="Isaki S."/>
            <person name="Hosoyama A."/>
            <person name="Numata M."/>
            <person name="Hashimoto M."/>
            <person name="Hosoyama Y."/>
            <person name="Tsuchikane K."/>
            <person name="Noguchi M."/>
            <person name="Hirakata S."/>
            <person name="Ichikawa N."/>
            <person name="Ohji S."/>
            <person name="Yamazoe A."/>
            <person name="Fujita N."/>
        </authorList>
    </citation>
    <scope>NUCLEOTIDE SEQUENCE [LARGE SCALE GENOMIC DNA]</scope>
    <source>
        <strain evidence="7 8">NBRC 13287</strain>
    </source>
</reference>
<evidence type="ECO:0000313" key="8">
    <source>
        <dbReference type="Proteomes" id="UP000016570"/>
    </source>
</evidence>
<dbReference type="Proteomes" id="UP000016570">
    <property type="component" value="Unassembled WGS sequence"/>
</dbReference>
<dbReference type="AlphaFoldDB" id="U2ZWH6"/>
<evidence type="ECO:0000256" key="5">
    <source>
        <dbReference type="ARBA" id="ARBA00023136"/>
    </source>
</evidence>
<proteinExistence type="predicted"/>
<dbReference type="eggNOG" id="COG1280">
    <property type="taxonomic scope" value="Bacteria"/>
</dbReference>
<feature type="transmembrane region" description="Helical" evidence="6">
    <location>
        <begin position="72"/>
        <end position="90"/>
    </location>
</feature>
<keyword evidence="2" id="KW-1003">Cell membrane</keyword>
<keyword evidence="5 6" id="KW-0472">Membrane</keyword>
<organism evidence="7 8">
    <name type="scientific">Vibrio proteolyticus NBRC 13287</name>
    <dbReference type="NCBI Taxonomy" id="1219065"/>
    <lineage>
        <taxon>Bacteria</taxon>
        <taxon>Pseudomonadati</taxon>
        <taxon>Pseudomonadota</taxon>
        <taxon>Gammaproteobacteria</taxon>
        <taxon>Vibrionales</taxon>
        <taxon>Vibrionaceae</taxon>
        <taxon>Vibrio</taxon>
    </lineage>
</organism>
<feature type="transmembrane region" description="Helical" evidence="6">
    <location>
        <begin position="142"/>
        <end position="167"/>
    </location>
</feature>
<evidence type="ECO:0000256" key="2">
    <source>
        <dbReference type="ARBA" id="ARBA00022475"/>
    </source>
</evidence>
<evidence type="ECO:0000256" key="1">
    <source>
        <dbReference type="ARBA" id="ARBA00004651"/>
    </source>
</evidence>
<dbReference type="InterPro" id="IPR001123">
    <property type="entry name" value="LeuE-type"/>
</dbReference>
<dbReference type="Pfam" id="PF01810">
    <property type="entry name" value="LysE"/>
    <property type="match status" value="1"/>
</dbReference>
<dbReference type="PANTHER" id="PTHR30086:SF20">
    <property type="entry name" value="ARGININE EXPORTER PROTEIN ARGO-RELATED"/>
    <property type="match status" value="1"/>
</dbReference>